<organism evidence="1 2">
    <name type="scientific">Thalictrum thalictroides</name>
    <name type="common">Rue-anemone</name>
    <name type="synonym">Anemone thalictroides</name>
    <dbReference type="NCBI Taxonomy" id="46969"/>
    <lineage>
        <taxon>Eukaryota</taxon>
        <taxon>Viridiplantae</taxon>
        <taxon>Streptophyta</taxon>
        <taxon>Embryophyta</taxon>
        <taxon>Tracheophyta</taxon>
        <taxon>Spermatophyta</taxon>
        <taxon>Magnoliopsida</taxon>
        <taxon>Ranunculales</taxon>
        <taxon>Ranunculaceae</taxon>
        <taxon>Thalictroideae</taxon>
        <taxon>Thalictrum</taxon>
    </lineage>
</organism>
<evidence type="ECO:0000313" key="2">
    <source>
        <dbReference type="Proteomes" id="UP000554482"/>
    </source>
</evidence>
<dbReference type="GO" id="GO:0005886">
    <property type="term" value="C:plasma membrane"/>
    <property type="evidence" value="ECO:0007669"/>
    <property type="project" value="TreeGrafter"/>
</dbReference>
<reference evidence="1 2" key="1">
    <citation type="submission" date="2020-06" db="EMBL/GenBank/DDBJ databases">
        <title>Transcriptomic and genomic resources for Thalictrum thalictroides and T. hernandezii: Facilitating candidate gene discovery in an emerging model plant lineage.</title>
        <authorList>
            <person name="Arias T."/>
            <person name="Riano-Pachon D.M."/>
            <person name="Di Stilio V.S."/>
        </authorList>
    </citation>
    <scope>NUCLEOTIDE SEQUENCE [LARGE SCALE GENOMIC DNA]</scope>
    <source>
        <strain evidence="2">cv. WT478/WT964</strain>
        <tissue evidence="1">Leaves</tissue>
    </source>
</reference>
<sequence>MLRFRSVSVSSIFLPTVFLVFSTFFFCSTTSREVVTTQYHPFQFKPIQGLFGGEEDWIAGQRRFIAEGSRTDESVNNSSLILAAERTKRRDPLNDFNRYTGGWNISERHYWA</sequence>
<comment type="caution">
    <text evidence="1">The sequence shown here is derived from an EMBL/GenBank/DDBJ whole genome shotgun (WGS) entry which is preliminary data.</text>
</comment>
<dbReference type="OrthoDB" id="1937321at2759"/>
<keyword evidence="1" id="KW-0946">Virion</keyword>
<dbReference type="GO" id="GO:0009506">
    <property type="term" value="C:plasmodesma"/>
    <property type="evidence" value="ECO:0007669"/>
    <property type="project" value="TreeGrafter"/>
</dbReference>
<keyword evidence="2" id="KW-1185">Reference proteome</keyword>
<dbReference type="InterPro" id="IPR040283">
    <property type="entry name" value="DDB_G0292058-like"/>
</dbReference>
<keyword evidence="1" id="KW-0261">Viral envelope protein</keyword>
<dbReference type="PANTHER" id="PTHR31414:SF15">
    <property type="entry name" value="PLASMA MEMBRANE FUSION PROTEIN"/>
    <property type="match status" value="1"/>
</dbReference>
<gene>
    <name evidence="1" type="ORF">FRX31_013263</name>
</gene>
<proteinExistence type="predicted"/>
<dbReference type="EMBL" id="JABWDY010015057">
    <property type="protein sequence ID" value="KAF5197150.1"/>
    <property type="molecule type" value="Genomic_DNA"/>
</dbReference>
<dbReference type="PANTHER" id="PTHR31414">
    <property type="entry name" value="TRANSMEMBRANE PROTEIN DDB_G0292058"/>
    <property type="match status" value="1"/>
</dbReference>
<evidence type="ECO:0000313" key="1">
    <source>
        <dbReference type="EMBL" id="KAF5197150.1"/>
    </source>
</evidence>
<dbReference type="AlphaFoldDB" id="A0A7J6WKJ9"/>
<feature type="non-terminal residue" evidence="1">
    <location>
        <position position="1"/>
    </location>
</feature>
<dbReference type="Proteomes" id="UP000554482">
    <property type="component" value="Unassembled WGS sequence"/>
</dbReference>
<protein>
    <submittedName>
        <fullName evidence="1">Envelope glycoprotein b</fullName>
    </submittedName>
</protein>
<name>A0A7J6WKJ9_THATH</name>
<accession>A0A7J6WKJ9</accession>